<keyword evidence="2" id="KW-1185">Reference proteome</keyword>
<evidence type="ECO:0008006" key="3">
    <source>
        <dbReference type="Google" id="ProtNLM"/>
    </source>
</evidence>
<dbReference type="EMBL" id="AP014546">
    <property type="protein sequence ID" value="BBB29882.1"/>
    <property type="molecule type" value="Genomic_DNA"/>
</dbReference>
<dbReference type="InterPro" id="IPR009836">
    <property type="entry name" value="GRDP-like"/>
</dbReference>
<name>A0A7R6SWM6_9GAMM</name>
<proteinExistence type="predicted"/>
<evidence type="ECO:0000313" key="1">
    <source>
        <dbReference type="EMBL" id="BBB29882.1"/>
    </source>
</evidence>
<organism evidence="1 2">
    <name type="scientific">Neptunomonas japonica JAMM 1380</name>
    <dbReference type="NCBI Taxonomy" id="1441457"/>
    <lineage>
        <taxon>Bacteria</taxon>
        <taxon>Pseudomonadati</taxon>
        <taxon>Pseudomonadota</taxon>
        <taxon>Gammaproteobacteria</taxon>
        <taxon>Oceanospirillales</taxon>
        <taxon>Oceanospirillaceae</taxon>
        <taxon>Neptunomonas</taxon>
    </lineage>
</organism>
<dbReference type="Proteomes" id="UP000595332">
    <property type="component" value="Chromosome"/>
</dbReference>
<dbReference type="PANTHER" id="PTHR34365">
    <property type="entry name" value="ENOLASE (DUF1399)"/>
    <property type="match status" value="1"/>
</dbReference>
<sequence>MLTSISIQNHSDTLHPLVASLDFSRLKHKYTASTEAEMTAVEWDHAQREYQRFLTLKTLHPQEVLVPTKEVDTIWHAHILDTRSYRHDCERLFGRFIDHYPYFGIYGDDDYTNLQNAFERTCELYEKHFGPIPEQSNATRCTDHACHVVSTCACRVSGACN</sequence>
<dbReference type="RefSeq" id="WP_201347106.1">
    <property type="nucleotide sequence ID" value="NZ_AP014546.1"/>
</dbReference>
<protein>
    <recommendedName>
        <fullName evidence="3">Glycine-rich domain-containing protein-like</fullName>
    </recommendedName>
</protein>
<dbReference type="KEGG" id="njp:NEJAP_1932"/>
<evidence type="ECO:0000313" key="2">
    <source>
        <dbReference type="Proteomes" id="UP000595332"/>
    </source>
</evidence>
<dbReference type="AlphaFoldDB" id="A0A7R6SWM6"/>
<gene>
    <name evidence="1" type="ORF">NEJAP_1932</name>
</gene>
<dbReference type="PANTHER" id="PTHR34365:SF7">
    <property type="entry name" value="GLYCINE-RICH DOMAIN-CONTAINING PROTEIN 1"/>
    <property type="match status" value="1"/>
</dbReference>
<dbReference type="Pfam" id="PF07173">
    <property type="entry name" value="GRDP-like"/>
    <property type="match status" value="1"/>
</dbReference>
<reference evidence="1 2" key="1">
    <citation type="journal article" date="2008" name="Int. J. Syst. Evol. Microbiol.">
        <title>Neptunomonas japonica sp. nov., an Osedax japonicus symbiont-like bacterium isolated from sediment adjacent to sperm whale carcasses off Kagoshima, Japan.</title>
        <authorList>
            <person name="Miyazaki M."/>
            <person name="Nogi Y."/>
            <person name="Fujiwara Y."/>
            <person name="Kawato M."/>
            <person name="Kubokawa K."/>
            <person name="Horikoshi K."/>
        </authorList>
    </citation>
    <scope>NUCLEOTIDE SEQUENCE [LARGE SCALE GENOMIC DNA]</scope>
    <source>
        <strain evidence="1 2">JAMM 1380</strain>
    </source>
</reference>
<accession>A0A7R6SWM6</accession>